<dbReference type="PANTHER" id="PTHR28004:SF2">
    <property type="entry name" value="D-SERINE DEHYDRATASE"/>
    <property type="match status" value="1"/>
</dbReference>
<dbReference type="CDD" id="cd06819">
    <property type="entry name" value="PLPDE_III_LS_D-TA"/>
    <property type="match status" value="1"/>
</dbReference>
<dbReference type="EMBL" id="CYPS01000067">
    <property type="protein sequence ID" value="CUH45704.1"/>
    <property type="molecule type" value="Genomic_DNA"/>
</dbReference>
<evidence type="ECO:0000259" key="11">
    <source>
        <dbReference type="SMART" id="SM01119"/>
    </source>
</evidence>
<dbReference type="GO" id="GO:0016833">
    <property type="term" value="F:oxo-acid-lyase activity"/>
    <property type="evidence" value="ECO:0007669"/>
    <property type="project" value="UniProtKB-ARBA"/>
</dbReference>
<dbReference type="GO" id="GO:0036088">
    <property type="term" value="P:D-serine catabolic process"/>
    <property type="evidence" value="ECO:0007669"/>
    <property type="project" value="TreeGrafter"/>
</dbReference>
<evidence type="ECO:0000256" key="10">
    <source>
        <dbReference type="ARBA" id="ARBA00073782"/>
    </source>
</evidence>
<evidence type="ECO:0000256" key="9">
    <source>
        <dbReference type="ARBA" id="ARBA00066951"/>
    </source>
</evidence>
<evidence type="ECO:0000256" key="3">
    <source>
        <dbReference type="ARBA" id="ARBA00005323"/>
    </source>
</evidence>
<evidence type="ECO:0000256" key="8">
    <source>
        <dbReference type="ARBA" id="ARBA00052618"/>
    </source>
</evidence>
<evidence type="ECO:0000256" key="2">
    <source>
        <dbReference type="ARBA" id="ARBA00001946"/>
    </source>
</evidence>
<keyword evidence="13" id="KW-1185">Reference proteome</keyword>
<dbReference type="RefSeq" id="WP_058275583.1">
    <property type="nucleotide sequence ID" value="NZ_CYPS01000067.1"/>
</dbReference>
<dbReference type="AlphaFoldDB" id="A0A0P1E975"/>
<dbReference type="InterPro" id="IPR051466">
    <property type="entry name" value="D-amino_acid_metab_enzyme"/>
</dbReference>
<feature type="domain" description="D-serine dehydratase-like" evidence="11">
    <location>
        <begin position="284"/>
        <end position="370"/>
    </location>
</feature>
<comment type="catalytic activity">
    <reaction evidence="7">
        <text>(3S)-3-hydroxy-D-aspartate = glyoxylate + glycine</text>
        <dbReference type="Rhea" id="RHEA:27934"/>
        <dbReference type="ChEBI" id="CHEBI:36655"/>
        <dbReference type="ChEBI" id="CHEBI:57305"/>
        <dbReference type="ChEBI" id="CHEBI:60894"/>
        <dbReference type="EC" id="4.1.3.41"/>
    </reaction>
    <physiologicalReaction direction="right-to-left" evidence="7">
        <dbReference type="Rhea" id="RHEA:27936"/>
    </physiologicalReaction>
</comment>
<dbReference type="Pfam" id="PF14031">
    <property type="entry name" value="D-ser_dehydrat"/>
    <property type="match status" value="1"/>
</dbReference>
<reference evidence="13" key="1">
    <citation type="submission" date="2015-09" db="EMBL/GenBank/DDBJ databases">
        <authorList>
            <person name="Rodrigo-Torres L."/>
            <person name="Arahal D.R."/>
        </authorList>
    </citation>
    <scope>NUCLEOTIDE SEQUENCE [LARGE SCALE GENOMIC DNA]</scope>
    <source>
        <strain evidence="13">CECT 4293</strain>
    </source>
</reference>
<evidence type="ECO:0000313" key="12">
    <source>
        <dbReference type="EMBL" id="CUH45704.1"/>
    </source>
</evidence>
<dbReference type="GO" id="GO:0008721">
    <property type="term" value="F:D-serine ammonia-lyase activity"/>
    <property type="evidence" value="ECO:0007669"/>
    <property type="project" value="TreeGrafter"/>
</dbReference>
<dbReference type="InterPro" id="IPR042208">
    <property type="entry name" value="D-ser_dehydrat-like_sf"/>
</dbReference>
<protein>
    <recommendedName>
        <fullName evidence="10">3-hydroxy-D-aspartate aldolase</fullName>
        <ecNumber evidence="9">4.1.3.41</ecNumber>
    </recommendedName>
</protein>
<proteinExistence type="inferred from homology"/>
<dbReference type="SUPFAM" id="SSF51419">
    <property type="entry name" value="PLP-binding barrel"/>
    <property type="match status" value="1"/>
</dbReference>
<sequence>MNKPVNIKELEVGFDIPAAIGMDESEIQTPCLILDLDALERNIKKMGDYAKAHGMRHRVHGKMHKSVDVAKLQEQLGGAVGVCCQKVSEAEVFARGGIKDVLVSNQVRDPAKIDRLAQLPKFGARTIVCVDDIDNVADLSKAAVDHGTELEVFVEIDCGAGRCGVTTTQAVVDIAKAVNAAPNLKFTGIQAYQGAMQHLDTYEARKEKLDTAIAMVKDAVDGLKTEGIDCELVSGGGTGSYYFESNSGVYNELQCGSYAFMDADYGRILDENGKRIDQGEWENALFILTSVMSHAKTDKAICDAGLKAQSVDSGLPFIFGRDDVEYLKCSDEHGVIGDPDGVLKVNDKLRLVPGHCDPTCNVHDWYVGLRDGKVEALWPVSARGKAY</sequence>
<dbReference type="PANTHER" id="PTHR28004">
    <property type="entry name" value="ZGC:162816-RELATED"/>
    <property type="match status" value="1"/>
</dbReference>
<evidence type="ECO:0000256" key="6">
    <source>
        <dbReference type="ARBA" id="ARBA00023239"/>
    </source>
</evidence>
<dbReference type="FunFam" id="3.20.20.10:FF:000026">
    <property type="entry name" value="D-threonine aldolase"/>
    <property type="match status" value="1"/>
</dbReference>
<dbReference type="Proteomes" id="UP000050786">
    <property type="component" value="Unassembled WGS sequence"/>
</dbReference>
<evidence type="ECO:0000256" key="5">
    <source>
        <dbReference type="ARBA" id="ARBA00022898"/>
    </source>
</evidence>
<dbReference type="EC" id="4.1.3.41" evidence="9"/>
<dbReference type="InterPro" id="IPR054854">
    <property type="entry name" value="HdxyAspAldBhcC"/>
</dbReference>
<dbReference type="InterPro" id="IPR029066">
    <property type="entry name" value="PLP-binding_barrel"/>
</dbReference>
<accession>A0A0P1E975</accession>
<dbReference type="Gene3D" id="3.20.20.10">
    <property type="entry name" value="Alanine racemase"/>
    <property type="match status" value="1"/>
</dbReference>
<organism evidence="12 13">
    <name type="scientific">Ruegeria atlantica</name>
    <dbReference type="NCBI Taxonomy" id="81569"/>
    <lineage>
        <taxon>Bacteria</taxon>
        <taxon>Pseudomonadati</taxon>
        <taxon>Pseudomonadota</taxon>
        <taxon>Alphaproteobacteria</taxon>
        <taxon>Rhodobacterales</taxon>
        <taxon>Roseobacteraceae</taxon>
        <taxon>Ruegeria</taxon>
    </lineage>
</organism>
<comment type="catalytic activity">
    <reaction evidence="8">
        <text>(3R)-3-hydroxy-D-aspartate = glyoxylate + glycine</text>
        <dbReference type="Rhea" id="RHEA:27938"/>
        <dbReference type="ChEBI" id="CHEBI:36655"/>
        <dbReference type="ChEBI" id="CHEBI:57305"/>
        <dbReference type="ChEBI" id="CHEBI:60898"/>
        <dbReference type="EC" id="4.1.3.41"/>
    </reaction>
</comment>
<dbReference type="NCBIfam" id="NF045642">
    <property type="entry name" value="HdxyAspAldBhcC"/>
    <property type="match status" value="1"/>
</dbReference>
<evidence type="ECO:0000313" key="13">
    <source>
        <dbReference type="Proteomes" id="UP000050786"/>
    </source>
</evidence>
<evidence type="ECO:0000256" key="1">
    <source>
        <dbReference type="ARBA" id="ARBA00001933"/>
    </source>
</evidence>
<keyword evidence="6 12" id="KW-0456">Lyase</keyword>
<dbReference type="InterPro" id="IPR026956">
    <property type="entry name" value="D-ser_dehydrat-like_dom"/>
</dbReference>
<comment type="cofactor">
    <cofactor evidence="1">
        <name>pyridoxal 5'-phosphate</name>
        <dbReference type="ChEBI" id="CHEBI:597326"/>
    </cofactor>
</comment>
<keyword evidence="5" id="KW-0663">Pyridoxal phosphate</keyword>
<comment type="similarity">
    <text evidence="3">Belongs to the DSD1 family.</text>
</comment>
<name>A0A0P1E975_9RHOB</name>
<comment type="subunit">
    <text evidence="4">Homodimer.</text>
</comment>
<dbReference type="GO" id="GO:0030170">
    <property type="term" value="F:pyridoxal phosphate binding"/>
    <property type="evidence" value="ECO:0007669"/>
    <property type="project" value="UniProtKB-ARBA"/>
</dbReference>
<evidence type="ECO:0000256" key="7">
    <source>
        <dbReference type="ARBA" id="ARBA00051696"/>
    </source>
</evidence>
<dbReference type="SMART" id="SM01119">
    <property type="entry name" value="D-ser_dehydrat"/>
    <property type="match status" value="1"/>
</dbReference>
<dbReference type="InterPro" id="IPR001608">
    <property type="entry name" value="Ala_racemase_N"/>
</dbReference>
<dbReference type="FunFam" id="2.40.37.20:FF:000001">
    <property type="entry name" value="D-3-hydroxyaspartate aldolase"/>
    <property type="match status" value="1"/>
</dbReference>
<comment type="cofactor">
    <cofactor evidence="2">
        <name>Mg(2+)</name>
        <dbReference type="ChEBI" id="CHEBI:18420"/>
    </cofactor>
</comment>
<evidence type="ECO:0000256" key="4">
    <source>
        <dbReference type="ARBA" id="ARBA00011738"/>
    </source>
</evidence>
<dbReference type="Pfam" id="PF01168">
    <property type="entry name" value="Ala_racemase_N"/>
    <property type="match status" value="1"/>
</dbReference>
<gene>
    <name evidence="12" type="primary">dhaa</name>
    <name evidence="12" type="ORF">RUM4293_04621</name>
</gene>
<dbReference type="Gene3D" id="2.40.37.20">
    <property type="entry name" value="D-serine dehydratase-like domain"/>
    <property type="match status" value="1"/>
</dbReference>